<dbReference type="PRINTS" id="PR00344">
    <property type="entry name" value="BCTRLSENSOR"/>
</dbReference>
<keyword evidence="5" id="KW-0808">Transferase</keyword>
<evidence type="ECO:0000256" key="6">
    <source>
        <dbReference type="ARBA" id="ARBA00022692"/>
    </source>
</evidence>
<dbReference type="SMART" id="SM00388">
    <property type="entry name" value="HisKA"/>
    <property type="match status" value="1"/>
</dbReference>
<dbReference type="InterPro" id="IPR003660">
    <property type="entry name" value="HAMP_dom"/>
</dbReference>
<comment type="catalytic activity">
    <reaction evidence="1">
        <text>ATP + protein L-histidine = ADP + protein N-phospho-L-histidine.</text>
        <dbReference type="EC" id="2.7.13.3"/>
    </reaction>
</comment>
<evidence type="ECO:0000256" key="7">
    <source>
        <dbReference type="ARBA" id="ARBA00022777"/>
    </source>
</evidence>
<evidence type="ECO:0000256" key="3">
    <source>
        <dbReference type="ARBA" id="ARBA00012438"/>
    </source>
</evidence>
<gene>
    <name evidence="14" type="ORF">KAK03_00820</name>
</gene>
<dbReference type="PANTHER" id="PTHR45436">
    <property type="entry name" value="SENSOR HISTIDINE KINASE YKOH"/>
    <property type="match status" value="1"/>
</dbReference>
<comment type="caution">
    <text evidence="14">The sequence shown here is derived from an EMBL/GenBank/DDBJ whole genome shotgun (WGS) entry which is preliminary data.</text>
</comment>
<dbReference type="SUPFAM" id="SSF55874">
    <property type="entry name" value="ATPase domain of HSP90 chaperone/DNA topoisomerase II/histidine kinase"/>
    <property type="match status" value="1"/>
</dbReference>
<sequence length="432" mass="45766">MSSIRLRLLAALLAALAAAALAMAALTYRAVLAETESLFDYQLQQMALSLRDQGQVAPEQAEALADTQLDFVVQIWSVDGRAIYASRRHTDLPGRAALGLADVDTGAQTWRSYAVLAQGRVIQVAQPQAIRRQLAAGAALRSVAPLGVLSVPLAALVWWLVSHFLQPLARLAAELRQRDAASMAPLPTDGLPDETAPLVAALNALLARLDTTLAGQRAFLADAAHELRSPLTALKLQLQALQRSTDEAARAQAQAALGEGIARAQRLVEQLLQLARSEAASPTEPQPVDLAALAREVIAAQWPLVQAKGQQLALEGDEAPCVVPGERTALYALLRNLVDNASRYTPPGGRLCVRLAPEPGGVRLSVDDSGPGIPPAERARAFDRFWRRDSGAADGSGLGLAIVQSVARRHGAEPELGTSPEGGLRVSLRLPA</sequence>
<dbReference type="InterPro" id="IPR036097">
    <property type="entry name" value="HisK_dim/P_sf"/>
</dbReference>
<dbReference type="GO" id="GO:0000155">
    <property type="term" value="F:phosphorelay sensor kinase activity"/>
    <property type="evidence" value="ECO:0007669"/>
    <property type="project" value="InterPro"/>
</dbReference>
<dbReference type="InterPro" id="IPR003661">
    <property type="entry name" value="HisK_dim/P_dom"/>
</dbReference>
<feature type="domain" description="HAMP" evidence="13">
    <location>
        <begin position="162"/>
        <end position="214"/>
    </location>
</feature>
<keyword evidence="6" id="KW-0812">Transmembrane</keyword>
<evidence type="ECO:0000313" key="14">
    <source>
        <dbReference type="EMBL" id="MBQ0929008.1"/>
    </source>
</evidence>
<dbReference type="InterPro" id="IPR050428">
    <property type="entry name" value="TCS_sensor_his_kinase"/>
</dbReference>
<evidence type="ECO:0000256" key="4">
    <source>
        <dbReference type="ARBA" id="ARBA00022553"/>
    </source>
</evidence>
<keyword evidence="10" id="KW-0472">Membrane</keyword>
<dbReference type="EC" id="2.7.13.3" evidence="3"/>
<evidence type="ECO:0000256" key="1">
    <source>
        <dbReference type="ARBA" id="ARBA00000085"/>
    </source>
</evidence>
<dbReference type="Proteomes" id="UP000676246">
    <property type="component" value="Unassembled WGS sequence"/>
</dbReference>
<evidence type="ECO:0000256" key="9">
    <source>
        <dbReference type="ARBA" id="ARBA00023012"/>
    </source>
</evidence>
<dbReference type="InterPro" id="IPR036890">
    <property type="entry name" value="HATPase_C_sf"/>
</dbReference>
<evidence type="ECO:0000256" key="8">
    <source>
        <dbReference type="ARBA" id="ARBA00022989"/>
    </source>
</evidence>
<dbReference type="Pfam" id="PF00512">
    <property type="entry name" value="HisKA"/>
    <property type="match status" value="1"/>
</dbReference>
<keyword evidence="4" id="KW-0597">Phosphoprotein</keyword>
<dbReference type="Pfam" id="PF02518">
    <property type="entry name" value="HATPase_c"/>
    <property type="match status" value="1"/>
</dbReference>
<dbReference type="CDD" id="cd00082">
    <property type="entry name" value="HisKA"/>
    <property type="match status" value="1"/>
</dbReference>
<keyword evidence="7 14" id="KW-0418">Kinase</keyword>
<organism evidence="14 15">
    <name type="scientific">Ideonella alba</name>
    <dbReference type="NCBI Taxonomy" id="2824118"/>
    <lineage>
        <taxon>Bacteria</taxon>
        <taxon>Pseudomonadati</taxon>
        <taxon>Pseudomonadota</taxon>
        <taxon>Betaproteobacteria</taxon>
        <taxon>Burkholderiales</taxon>
        <taxon>Sphaerotilaceae</taxon>
        <taxon>Ideonella</taxon>
    </lineage>
</organism>
<evidence type="ECO:0000259" key="12">
    <source>
        <dbReference type="PROSITE" id="PS50109"/>
    </source>
</evidence>
<accession>A0A940Y5B9</accession>
<comment type="subcellular location">
    <subcellularLocation>
        <location evidence="2">Membrane</location>
    </subcellularLocation>
</comment>
<name>A0A940Y5B9_9BURK</name>
<dbReference type="PANTHER" id="PTHR45436:SF5">
    <property type="entry name" value="SENSOR HISTIDINE KINASE TRCS"/>
    <property type="match status" value="1"/>
</dbReference>
<dbReference type="RefSeq" id="WP_210851154.1">
    <property type="nucleotide sequence ID" value="NZ_JAGQDD010000001.1"/>
</dbReference>
<dbReference type="Gene3D" id="1.10.287.130">
    <property type="match status" value="1"/>
</dbReference>
<dbReference type="InterPro" id="IPR003594">
    <property type="entry name" value="HATPase_dom"/>
</dbReference>
<dbReference type="SUPFAM" id="SSF47384">
    <property type="entry name" value="Homodimeric domain of signal transducing histidine kinase"/>
    <property type="match status" value="1"/>
</dbReference>
<protein>
    <recommendedName>
        <fullName evidence="3">histidine kinase</fullName>
        <ecNumber evidence="3">2.7.13.3</ecNumber>
    </recommendedName>
</protein>
<feature type="chain" id="PRO_5036957810" description="histidine kinase" evidence="11">
    <location>
        <begin position="25"/>
        <end position="432"/>
    </location>
</feature>
<proteinExistence type="predicted"/>
<evidence type="ECO:0000259" key="13">
    <source>
        <dbReference type="PROSITE" id="PS50885"/>
    </source>
</evidence>
<evidence type="ECO:0000256" key="2">
    <source>
        <dbReference type="ARBA" id="ARBA00004370"/>
    </source>
</evidence>
<dbReference type="AlphaFoldDB" id="A0A940Y5B9"/>
<keyword evidence="8" id="KW-1133">Transmembrane helix</keyword>
<feature type="signal peptide" evidence="11">
    <location>
        <begin position="1"/>
        <end position="24"/>
    </location>
</feature>
<evidence type="ECO:0000313" key="15">
    <source>
        <dbReference type="Proteomes" id="UP000676246"/>
    </source>
</evidence>
<dbReference type="PROSITE" id="PS50109">
    <property type="entry name" value="HIS_KIN"/>
    <property type="match status" value="1"/>
</dbReference>
<dbReference type="SMART" id="SM00387">
    <property type="entry name" value="HATPase_c"/>
    <property type="match status" value="1"/>
</dbReference>
<keyword evidence="11" id="KW-0732">Signal</keyword>
<feature type="domain" description="Histidine kinase" evidence="12">
    <location>
        <begin position="222"/>
        <end position="432"/>
    </location>
</feature>
<reference evidence="14 15" key="1">
    <citation type="submission" date="2021-04" db="EMBL/GenBank/DDBJ databases">
        <title>The genome sequence of Ideonella sp. 3Y2.</title>
        <authorList>
            <person name="Liu Y."/>
        </authorList>
    </citation>
    <scope>NUCLEOTIDE SEQUENCE [LARGE SCALE GENOMIC DNA]</scope>
    <source>
        <strain evidence="14 15">3Y2</strain>
    </source>
</reference>
<evidence type="ECO:0000256" key="10">
    <source>
        <dbReference type="ARBA" id="ARBA00023136"/>
    </source>
</evidence>
<dbReference type="Gene3D" id="3.30.565.10">
    <property type="entry name" value="Histidine kinase-like ATPase, C-terminal domain"/>
    <property type="match status" value="1"/>
</dbReference>
<evidence type="ECO:0000256" key="11">
    <source>
        <dbReference type="SAM" id="SignalP"/>
    </source>
</evidence>
<dbReference type="PROSITE" id="PS50885">
    <property type="entry name" value="HAMP"/>
    <property type="match status" value="1"/>
</dbReference>
<dbReference type="CDD" id="cd00075">
    <property type="entry name" value="HATPase"/>
    <property type="match status" value="1"/>
</dbReference>
<dbReference type="EMBL" id="JAGQDD010000001">
    <property type="protein sequence ID" value="MBQ0929008.1"/>
    <property type="molecule type" value="Genomic_DNA"/>
</dbReference>
<dbReference type="InterPro" id="IPR004358">
    <property type="entry name" value="Sig_transdc_His_kin-like_C"/>
</dbReference>
<keyword evidence="9" id="KW-0902">Two-component regulatory system</keyword>
<keyword evidence="15" id="KW-1185">Reference proteome</keyword>
<dbReference type="GO" id="GO:0016020">
    <property type="term" value="C:membrane"/>
    <property type="evidence" value="ECO:0007669"/>
    <property type="project" value="UniProtKB-SubCell"/>
</dbReference>
<evidence type="ECO:0000256" key="5">
    <source>
        <dbReference type="ARBA" id="ARBA00022679"/>
    </source>
</evidence>
<dbReference type="InterPro" id="IPR005467">
    <property type="entry name" value="His_kinase_dom"/>
</dbReference>